<feature type="compositionally biased region" description="Polar residues" evidence="7">
    <location>
        <begin position="191"/>
        <end position="219"/>
    </location>
</feature>
<evidence type="ECO:0000256" key="7">
    <source>
        <dbReference type="SAM" id="MobiDB-lite"/>
    </source>
</evidence>
<evidence type="ECO:0000256" key="5">
    <source>
        <dbReference type="ARBA" id="ARBA00022833"/>
    </source>
</evidence>
<evidence type="ECO:0000256" key="1">
    <source>
        <dbReference type="ARBA" id="ARBA00004123"/>
    </source>
</evidence>
<gene>
    <name evidence="9" type="ORF">G6M90_00g029930</name>
</gene>
<dbReference type="InterPro" id="IPR051059">
    <property type="entry name" value="VerF-like"/>
</dbReference>
<dbReference type="PANTHER" id="PTHR40626">
    <property type="entry name" value="MIP31509P"/>
    <property type="match status" value="1"/>
</dbReference>
<evidence type="ECO:0000256" key="2">
    <source>
        <dbReference type="ARBA" id="ARBA00022723"/>
    </source>
</evidence>
<dbReference type="PANTHER" id="PTHR40626:SF10">
    <property type="entry name" value="C2H2-TYPE DOMAIN-CONTAINING PROTEIN"/>
    <property type="match status" value="1"/>
</dbReference>
<dbReference type="KEGG" id="mbrn:26247465"/>
<dbReference type="GO" id="GO:0000981">
    <property type="term" value="F:DNA-binding transcription factor activity, RNA polymerase II-specific"/>
    <property type="evidence" value="ECO:0007669"/>
    <property type="project" value="InterPro"/>
</dbReference>
<evidence type="ECO:0000259" key="8">
    <source>
        <dbReference type="Pfam" id="PF04082"/>
    </source>
</evidence>
<evidence type="ECO:0000256" key="6">
    <source>
        <dbReference type="ARBA" id="ARBA00023242"/>
    </source>
</evidence>
<feature type="compositionally biased region" description="Basic and acidic residues" evidence="7">
    <location>
        <begin position="12"/>
        <end position="22"/>
    </location>
</feature>
<dbReference type="AlphaFoldDB" id="A0A7D5Z3Y5"/>
<feature type="domain" description="Xylanolytic transcriptional activator regulatory" evidence="8">
    <location>
        <begin position="267"/>
        <end position="495"/>
    </location>
</feature>
<keyword evidence="5" id="KW-0862">Zinc</keyword>
<name>A0A7D5Z3Y5_9HYPO</name>
<dbReference type="GeneID" id="26247465"/>
<dbReference type="GO" id="GO:0008270">
    <property type="term" value="F:zinc ion binding"/>
    <property type="evidence" value="ECO:0007669"/>
    <property type="project" value="UniProtKB-KW"/>
</dbReference>
<feature type="region of interest" description="Disordered" evidence="7">
    <location>
        <begin position="1"/>
        <end position="23"/>
    </location>
</feature>
<keyword evidence="10" id="KW-1185">Reference proteome</keyword>
<proteinExistence type="predicted"/>
<accession>A0A7D5Z3Y5</accession>
<organism evidence="9 10">
    <name type="scientific">Metarhizium brunneum</name>
    <dbReference type="NCBI Taxonomy" id="500148"/>
    <lineage>
        <taxon>Eukaryota</taxon>
        <taxon>Fungi</taxon>
        <taxon>Dikarya</taxon>
        <taxon>Ascomycota</taxon>
        <taxon>Pezizomycotina</taxon>
        <taxon>Sordariomycetes</taxon>
        <taxon>Hypocreomycetidae</taxon>
        <taxon>Hypocreales</taxon>
        <taxon>Clavicipitaceae</taxon>
        <taxon>Metarhizium</taxon>
    </lineage>
</organism>
<dbReference type="InterPro" id="IPR007219">
    <property type="entry name" value="XnlR_reg_dom"/>
</dbReference>
<sequence>MSFHSTWAVSDKTPDDGRDSQYSHDLVQQEEPLVGFATDGAVSDHLQLGQSTQMPATDTPDISTSDMPLPSSYLHLDSQHEATLSVHHQPSAATLHPRGSSDQAHSTVDKSVTWDLLYGNDLDLLWREIAATSSLSMPSTFGTNYPINLLPASQPGISELDTAMFSNKRHDESRNTSGVRMPDFLPRQPAGQPSENYARSIPENTKTTSSGRLLQPPSTLDGTGSPCLLSKADYSIICNSIEKHRSVLPATFTMPTRYALRRYVEGYFSGFHEHLPFIHYPTFSLASQTPELILAIAATGARYRFQRQQSHDLYISARALLEEQILRRNGYEKPISVFSTPELLLDGYSHARSCQSSVETPDQSTSDINCDNVKTMHAMIILMALGTWNQRSLIKDAFSIASELAFLVQEDGVGVGAAADSPGADLTWREWVAAEERRRAKLVAFCFNNLLYIAYNIAPKLMNSDVARLSVPSPESHWRAASEDEWKAARSRDAIVETNVQQSYSSLFRNQTAAPASNGLSSFGNYVLIHCVVQQIFLARQLSFAPSGIECASLPPDLLLKFDSALRVWQHTWEATKDSSLDPSSPGGPLSFNSTALFRLAYIRLHADFGPCRRLETRNAERIAQAFRNAPLLERSPLVGRAVLQSAHSLSIPVRIGIEFVARTQTLHWSIVHSLCNLECGLFLGKWLETIANAMALGDTIQEDEKRLMGIVASIISETELGDKLASETDSVLKVKRMAVAVMQLWAYSFKGAHVFDIMGTIGAGLDICADMLQRELVTDDK</sequence>
<dbReference type="RefSeq" id="XP_014539708.1">
    <property type="nucleotide sequence ID" value="XM_014684222.1"/>
</dbReference>
<reference evidence="9 10" key="1">
    <citation type="submission" date="2020-07" db="EMBL/GenBank/DDBJ databases">
        <title>Telomere length de novo assembly of all 7 chromosomes of the fungus, Metarhizium brunneum, using a novel assembly pipeline.</title>
        <authorList>
            <person name="Saud z."/>
            <person name="Kortsinoglou A."/>
            <person name="Kouvelis V.N."/>
            <person name="Butt T.M."/>
        </authorList>
    </citation>
    <scope>NUCLEOTIDE SEQUENCE [LARGE SCALE GENOMIC DNA]</scope>
    <source>
        <strain evidence="9 10">4556</strain>
    </source>
</reference>
<protein>
    <recommendedName>
        <fullName evidence="8">Xylanolytic transcriptional activator regulatory domain-containing protein</fullName>
    </recommendedName>
</protein>
<evidence type="ECO:0000256" key="3">
    <source>
        <dbReference type="ARBA" id="ARBA00022737"/>
    </source>
</evidence>
<keyword evidence="3" id="KW-0677">Repeat</keyword>
<keyword evidence="2" id="KW-0479">Metal-binding</keyword>
<evidence type="ECO:0000313" key="10">
    <source>
        <dbReference type="Proteomes" id="UP000510686"/>
    </source>
</evidence>
<dbReference type="Proteomes" id="UP000510686">
    <property type="component" value="Chromosome 2"/>
</dbReference>
<evidence type="ECO:0000313" key="9">
    <source>
        <dbReference type="EMBL" id="QLI68106.1"/>
    </source>
</evidence>
<dbReference type="GO" id="GO:0000978">
    <property type="term" value="F:RNA polymerase II cis-regulatory region sequence-specific DNA binding"/>
    <property type="evidence" value="ECO:0007669"/>
    <property type="project" value="InterPro"/>
</dbReference>
<dbReference type="GO" id="GO:0000785">
    <property type="term" value="C:chromatin"/>
    <property type="evidence" value="ECO:0007669"/>
    <property type="project" value="TreeGrafter"/>
</dbReference>
<dbReference type="OrthoDB" id="654211at2759"/>
<keyword evidence="4" id="KW-0863">Zinc-finger</keyword>
<dbReference type="EMBL" id="CP058933">
    <property type="protein sequence ID" value="QLI68106.1"/>
    <property type="molecule type" value="Genomic_DNA"/>
</dbReference>
<dbReference type="GO" id="GO:0006351">
    <property type="term" value="P:DNA-templated transcription"/>
    <property type="evidence" value="ECO:0007669"/>
    <property type="project" value="InterPro"/>
</dbReference>
<evidence type="ECO:0000256" key="4">
    <source>
        <dbReference type="ARBA" id="ARBA00022771"/>
    </source>
</evidence>
<dbReference type="Pfam" id="PF04082">
    <property type="entry name" value="Fungal_trans"/>
    <property type="match status" value="1"/>
</dbReference>
<feature type="region of interest" description="Disordered" evidence="7">
    <location>
        <begin position="170"/>
        <end position="219"/>
    </location>
</feature>
<keyword evidence="6" id="KW-0539">Nucleus</keyword>
<comment type="subcellular location">
    <subcellularLocation>
        <location evidence="1">Nucleus</location>
    </subcellularLocation>
</comment>
<dbReference type="GO" id="GO:0005634">
    <property type="term" value="C:nucleus"/>
    <property type="evidence" value="ECO:0007669"/>
    <property type="project" value="UniProtKB-SubCell"/>
</dbReference>